<keyword evidence="3" id="KW-1185">Reference proteome</keyword>
<feature type="compositionally biased region" description="Basic and acidic residues" evidence="1">
    <location>
        <begin position="89"/>
        <end position="105"/>
    </location>
</feature>
<evidence type="ECO:0000313" key="2">
    <source>
        <dbReference type="EMBL" id="KAF4336677.1"/>
    </source>
</evidence>
<feature type="compositionally biased region" description="Low complexity" evidence="1">
    <location>
        <begin position="58"/>
        <end position="74"/>
    </location>
</feature>
<gene>
    <name evidence="2" type="ORF">FBEOM_9466</name>
</gene>
<dbReference type="PANTHER" id="PTHR47348:SF2">
    <property type="entry name" value="MEIOTICALLY UP-REGULATED 190 PROTEIN"/>
    <property type="match status" value="1"/>
</dbReference>
<sequence length="157" mass="17475">GSAHSRWASRDEHLQNVVEVIETARDNLEICQQEREAGIVESDDSDEEGSGHRTCRAGSIGSNSDSSSSSSSSGTEDEGGQVSSVPDGSADHKQGPIDQLRDYRRRDKRLHRQHRGLMQWKIPRTAKWIKNKMYRVGDKASSVFEHSSKQPGIETEV</sequence>
<dbReference type="OrthoDB" id="5421571at2759"/>
<reference evidence="2" key="1">
    <citation type="journal article" date="2017" name="Mycologia">
        <title>Fusarium algeriense, sp. nov., a novel toxigenic crown rot pathogen of durum wheat from Algeria is nested in the Fusarium burgessii species complex.</title>
        <authorList>
            <person name="Laraba I."/>
            <person name="Keddad A."/>
            <person name="Boureghda H."/>
            <person name="Abdallah N."/>
            <person name="Vaughan M.M."/>
            <person name="Proctor R.H."/>
            <person name="Busman M."/>
            <person name="O'Donnell K."/>
        </authorList>
    </citation>
    <scope>NUCLEOTIDE SEQUENCE</scope>
    <source>
        <strain evidence="2">NRRL 25174</strain>
    </source>
</reference>
<protein>
    <submittedName>
        <fullName evidence="2">Meiotically up-regulated gene 190 protein</fullName>
    </submittedName>
</protein>
<feature type="compositionally biased region" description="Basic residues" evidence="1">
    <location>
        <begin position="106"/>
        <end position="115"/>
    </location>
</feature>
<feature type="region of interest" description="Disordered" evidence="1">
    <location>
        <begin position="35"/>
        <end position="116"/>
    </location>
</feature>
<name>A0A9P5ADF8_9HYPO</name>
<feature type="non-terminal residue" evidence="2">
    <location>
        <position position="157"/>
    </location>
</feature>
<proteinExistence type="predicted"/>
<accession>A0A9P5ADF8</accession>
<evidence type="ECO:0000256" key="1">
    <source>
        <dbReference type="SAM" id="MobiDB-lite"/>
    </source>
</evidence>
<dbReference type="AlphaFoldDB" id="A0A9P5ADF8"/>
<comment type="caution">
    <text evidence="2">The sequence shown here is derived from an EMBL/GenBank/DDBJ whole genome shotgun (WGS) entry which is preliminary data.</text>
</comment>
<reference evidence="2" key="2">
    <citation type="submission" date="2020-02" db="EMBL/GenBank/DDBJ databases">
        <title>Identification and distribution of gene clusters putatively required for synthesis of sphingolipid metabolism inhibitors in phylogenetically diverse species of the filamentous fungus Fusarium.</title>
        <authorList>
            <person name="Kim H.-S."/>
            <person name="Busman M."/>
            <person name="Brown D.W."/>
            <person name="Divon H."/>
            <person name="Uhlig S."/>
            <person name="Proctor R.H."/>
        </authorList>
    </citation>
    <scope>NUCLEOTIDE SEQUENCE</scope>
    <source>
        <strain evidence="2">NRRL 25174</strain>
    </source>
</reference>
<dbReference type="Proteomes" id="UP000730481">
    <property type="component" value="Unassembled WGS sequence"/>
</dbReference>
<dbReference type="EMBL" id="PVQB02000479">
    <property type="protein sequence ID" value="KAF4336677.1"/>
    <property type="molecule type" value="Genomic_DNA"/>
</dbReference>
<evidence type="ECO:0000313" key="3">
    <source>
        <dbReference type="Proteomes" id="UP000730481"/>
    </source>
</evidence>
<dbReference type="PANTHER" id="PTHR47348">
    <property type="entry name" value="MEIOTICALLY UP-REGULATED GENE 190 PROTEIN"/>
    <property type="match status" value="1"/>
</dbReference>
<organism evidence="2 3">
    <name type="scientific">Fusarium beomiforme</name>
    <dbReference type="NCBI Taxonomy" id="44412"/>
    <lineage>
        <taxon>Eukaryota</taxon>
        <taxon>Fungi</taxon>
        <taxon>Dikarya</taxon>
        <taxon>Ascomycota</taxon>
        <taxon>Pezizomycotina</taxon>
        <taxon>Sordariomycetes</taxon>
        <taxon>Hypocreomycetidae</taxon>
        <taxon>Hypocreales</taxon>
        <taxon>Nectriaceae</taxon>
        <taxon>Fusarium</taxon>
        <taxon>Fusarium burgessii species complex</taxon>
    </lineage>
</organism>